<proteinExistence type="predicted"/>
<organism evidence="1 2">
    <name type="scientific">Anisodus tanguticus</name>
    <dbReference type="NCBI Taxonomy" id="243964"/>
    <lineage>
        <taxon>Eukaryota</taxon>
        <taxon>Viridiplantae</taxon>
        <taxon>Streptophyta</taxon>
        <taxon>Embryophyta</taxon>
        <taxon>Tracheophyta</taxon>
        <taxon>Spermatophyta</taxon>
        <taxon>Magnoliopsida</taxon>
        <taxon>eudicotyledons</taxon>
        <taxon>Gunneridae</taxon>
        <taxon>Pentapetalae</taxon>
        <taxon>asterids</taxon>
        <taxon>lamiids</taxon>
        <taxon>Solanales</taxon>
        <taxon>Solanaceae</taxon>
        <taxon>Solanoideae</taxon>
        <taxon>Hyoscyameae</taxon>
        <taxon>Anisodus</taxon>
    </lineage>
</organism>
<evidence type="ECO:0000313" key="2">
    <source>
        <dbReference type="Proteomes" id="UP001291623"/>
    </source>
</evidence>
<sequence length="200" mass="22818">MSDQFGKRDLISDLESVGFLLYSKLLSQTAGGSSSFSYFSRLSMVANPVTQRPLQLTPYKLKCDKEHLNSRLGPPDFLPQTPNCPEETLTKEYVESGYRETVEGLEEAREISLSQVQSFTKPVIFKCKEAIRKCHRAINESRAQKRKAGQVYGVPLEGLQLTKPGIFPDQRSCGEEFRKKWIEVRLPSHQEPMKWVSDKM</sequence>
<reference evidence="1" key="1">
    <citation type="submission" date="2023-12" db="EMBL/GenBank/DDBJ databases">
        <title>Genome assembly of Anisodus tanguticus.</title>
        <authorList>
            <person name="Wang Y.-J."/>
        </authorList>
    </citation>
    <scope>NUCLEOTIDE SEQUENCE</scope>
    <source>
        <strain evidence="1">KB-2021</strain>
        <tissue evidence="1">Leaf</tissue>
    </source>
</reference>
<dbReference type="PANTHER" id="PTHR46567">
    <property type="entry name" value="MEDIATOR OF RNA POLYMERASE II TRANSCRIPTION SUBUNIT 12"/>
    <property type="match status" value="1"/>
</dbReference>
<name>A0AAE1VPM5_9SOLA</name>
<dbReference type="PANTHER" id="PTHR46567:SF1">
    <property type="entry name" value="MEDIATOR OF RNA POLYMERASE II TRANSCRIPTION SUBUNIT 12"/>
    <property type="match status" value="1"/>
</dbReference>
<dbReference type="Proteomes" id="UP001291623">
    <property type="component" value="Unassembled WGS sequence"/>
</dbReference>
<comment type="caution">
    <text evidence="1">The sequence shown here is derived from an EMBL/GenBank/DDBJ whole genome shotgun (WGS) entry which is preliminary data.</text>
</comment>
<gene>
    <name evidence="1" type="ORF">RND71_007305</name>
</gene>
<dbReference type="EMBL" id="JAVYJV010000004">
    <property type="protein sequence ID" value="KAK4371921.1"/>
    <property type="molecule type" value="Genomic_DNA"/>
</dbReference>
<keyword evidence="2" id="KW-1185">Reference proteome</keyword>
<protein>
    <submittedName>
        <fullName evidence="1">Uncharacterized protein</fullName>
    </submittedName>
</protein>
<evidence type="ECO:0000313" key="1">
    <source>
        <dbReference type="EMBL" id="KAK4371921.1"/>
    </source>
</evidence>
<dbReference type="AlphaFoldDB" id="A0AAE1VPM5"/>
<accession>A0AAE1VPM5</accession>